<accession>A0A4Y2NDE8</accession>
<name>A0A4Y2NDE8_ARAVE</name>
<dbReference type="AlphaFoldDB" id="A0A4Y2NDE8"/>
<dbReference type="EMBL" id="BGPR01286715">
    <property type="protein sequence ID" value="GBN36764.1"/>
    <property type="molecule type" value="Genomic_DNA"/>
</dbReference>
<feature type="non-terminal residue" evidence="1">
    <location>
        <position position="1"/>
    </location>
</feature>
<dbReference type="Proteomes" id="UP000499080">
    <property type="component" value="Unassembled WGS sequence"/>
</dbReference>
<reference evidence="1 2" key="1">
    <citation type="journal article" date="2019" name="Sci. Rep.">
        <title>Orb-weaving spider Araneus ventricosus genome elucidates the spidroin gene catalogue.</title>
        <authorList>
            <person name="Kono N."/>
            <person name="Nakamura H."/>
            <person name="Ohtoshi R."/>
            <person name="Moran D.A.P."/>
            <person name="Shinohara A."/>
            <person name="Yoshida Y."/>
            <person name="Fujiwara M."/>
            <person name="Mori M."/>
            <person name="Tomita M."/>
            <person name="Arakawa K."/>
        </authorList>
    </citation>
    <scope>NUCLEOTIDE SEQUENCE [LARGE SCALE GENOMIC DNA]</scope>
</reference>
<evidence type="ECO:0000313" key="2">
    <source>
        <dbReference type="Proteomes" id="UP000499080"/>
    </source>
</evidence>
<gene>
    <name evidence="1" type="ORF">AVEN_88176_1</name>
</gene>
<proteinExistence type="predicted"/>
<protein>
    <submittedName>
        <fullName evidence="1">Uncharacterized protein</fullName>
    </submittedName>
</protein>
<sequence length="59" mass="6226">VVSDVIHLSADPPGVEVTISTCDGSTVISGHFSMLMTVRFSDVVASLVRTSMIMTLEVS</sequence>
<comment type="caution">
    <text evidence="1">The sequence shown here is derived from an EMBL/GenBank/DDBJ whole genome shotgun (WGS) entry which is preliminary data.</text>
</comment>
<evidence type="ECO:0000313" key="1">
    <source>
        <dbReference type="EMBL" id="GBN36764.1"/>
    </source>
</evidence>
<organism evidence="1 2">
    <name type="scientific">Araneus ventricosus</name>
    <name type="common">Orbweaver spider</name>
    <name type="synonym">Epeira ventricosa</name>
    <dbReference type="NCBI Taxonomy" id="182803"/>
    <lineage>
        <taxon>Eukaryota</taxon>
        <taxon>Metazoa</taxon>
        <taxon>Ecdysozoa</taxon>
        <taxon>Arthropoda</taxon>
        <taxon>Chelicerata</taxon>
        <taxon>Arachnida</taxon>
        <taxon>Araneae</taxon>
        <taxon>Araneomorphae</taxon>
        <taxon>Entelegynae</taxon>
        <taxon>Araneoidea</taxon>
        <taxon>Araneidae</taxon>
        <taxon>Araneus</taxon>
    </lineage>
</organism>
<keyword evidence="2" id="KW-1185">Reference proteome</keyword>